<accession>A0A4Z0M7P0</accession>
<dbReference type="Proteomes" id="UP000298050">
    <property type="component" value="Unassembled WGS sequence"/>
</dbReference>
<dbReference type="RefSeq" id="WP_135440954.1">
    <property type="nucleotide sequence ID" value="NZ_SRLE01000002.1"/>
</dbReference>
<proteinExistence type="predicted"/>
<dbReference type="Gene3D" id="2.40.10.220">
    <property type="entry name" value="predicted glycosyltransferase like domains"/>
    <property type="match status" value="1"/>
</dbReference>
<dbReference type="GO" id="GO:0035438">
    <property type="term" value="F:cyclic-di-GMP binding"/>
    <property type="evidence" value="ECO:0007669"/>
    <property type="project" value="InterPro"/>
</dbReference>
<evidence type="ECO:0000313" key="3">
    <source>
        <dbReference type="EMBL" id="TGD75702.1"/>
    </source>
</evidence>
<dbReference type="AlphaFoldDB" id="A0A4Z0M7P0"/>
<dbReference type="SUPFAM" id="SSF141371">
    <property type="entry name" value="PilZ domain-like"/>
    <property type="match status" value="1"/>
</dbReference>
<gene>
    <name evidence="3" type="ORF">E4634_02140</name>
</gene>
<dbReference type="InterPro" id="IPR009875">
    <property type="entry name" value="PilZ_domain"/>
</dbReference>
<reference evidence="3 4" key="1">
    <citation type="submission" date="2019-04" db="EMBL/GenBank/DDBJ databases">
        <title>Taxonomy of novel Haliea sp. from mangrove soil of West Coast of India.</title>
        <authorList>
            <person name="Verma A."/>
            <person name="Kumar P."/>
            <person name="Krishnamurthi S."/>
        </authorList>
    </citation>
    <scope>NUCLEOTIDE SEQUENCE [LARGE SCALE GENOMIC DNA]</scope>
    <source>
        <strain evidence="3 4">SAOS-164</strain>
    </source>
</reference>
<dbReference type="Pfam" id="PF07238">
    <property type="entry name" value="PilZ"/>
    <property type="match status" value="1"/>
</dbReference>
<evidence type="ECO:0000259" key="2">
    <source>
        <dbReference type="Pfam" id="PF07238"/>
    </source>
</evidence>
<feature type="region of interest" description="Disordered" evidence="1">
    <location>
        <begin position="1"/>
        <end position="21"/>
    </location>
</feature>
<sequence length="162" mass="18019">MHELPSSFAQVPPAGEPKRRFMRHPSDIPIQVRAEGLAAAPVSLHNMSLGGLCCETGQALDTGTPISIRIPLIDTDYEGHGVVVWCRALGARYEVGIQFVEEREAFKGRMVEQVCRIERYRRRVFEEEGRVLDGEQAAREWIARFAGAFAAAEADDIPGREV</sequence>
<feature type="domain" description="PilZ" evidence="2">
    <location>
        <begin position="18"/>
        <end position="106"/>
    </location>
</feature>
<evidence type="ECO:0000256" key="1">
    <source>
        <dbReference type="SAM" id="MobiDB-lite"/>
    </source>
</evidence>
<protein>
    <submittedName>
        <fullName evidence="3">PilZ domain-containing protein</fullName>
    </submittedName>
</protein>
<name>A0A4Z0M7P0_9GAMM</name>
<comment type="caution">
    <text evidence="3">The sequence shown here is derived from an EMBL/GenBank/DDBJ whole genome shotgun (WGS) entry which is preliminary data.</text>
</comment>
<evidence type="ECO:0000313" key="4">
    <source>
        <dbReference type="Proteomes" id="UP000298050"/>
    </source>
</evidence>
<organism evidence="3 4">
    <name type="scientific">Mangrovimicrobium sediminis</name>
    <dbReference type="NCBI Taxonomy" id="2562682"/>
    <lineage>
        <taxon>Bacteria</taxon>
        <taxon>Pseudomonadati</taxon>
        <taxon>Pseudomonadota</taxon>
        <taxon>Gammaproteobacteria</taxon>
        <taxon>Cellvibrionales</taxon>
        <taxon>Halieaceae</taxon>
        <taxon>Mangrovimicrobium</taxon>
    </lineage>
</organism>
<keyword evidence="4" id="KW-1185">Reference proteome</keyword>
<dbReference type="EMBL" id="SRLE01000002">
    <property type="protein sequence ID" value="TGD75702.1"/>
    <property type="molecule type" value="Genomic_DNA"/>
</dbReference>
<dbReference type="OrthoDB" id="8906365at2"/>